<dbReference type="Proteomes" id="UP000295620">
    <property type="component" value="Unassembled WGS sequence"/>
</dbReference>
<feature type="domain" description="TonB-dependent receptor plug" evidence="12">
    <location>
        <begin position="150"/>
        <end position="256"/>
    </location>
</feature>
<dbReference type="InterPro" id="IPR012910">
    <property type="entry name" value="Plug_dom"/>
</dbReference>
<dbReference type="PROSITE" id="PS52016">
    <property type="entry name" value="TONB_DEPENDENT_REC_3"/>
    <property type="match status" value="1"/>
</dbReference>
<evidence type="ECO:0000313" key="14">
    <source>
        <dbReference type="Proteomes" id="UP000295620"/>
    </source>
</evidence>
<dbReference type="GO" id="GO:0009279">
    <property type="term" value="C:cell outer membrane"/>
    <property type="evidence" value="ECO:0007669"/>
    <property type="project" value="UniProtKB-SubCell"/>
</dbReference>
<keyword evidence="4 8" id="KW-0812">Transmembrane</keyword>
<evidence type="ECO:0000313" key="13">
    <source>
        <dbReference type="EMBL" id="TDQ08815.1"/>
    </source>
</evidence>
<dbReference type="InterPro" id="IPR039426">
    <property type="entry name" value="TonB-dep_rcpt-like"/>
</dbReference>
<evidence type="ECO:0000256" key="10">
    <source>
        <dbReference type="SAM" id="SignalP"/>
    </source>
</evidence>
<feature type="chain" id="PRO_5020915253" evidence="10">
    <location>
        <begin position="23"/>
        <end position="1015"/>
    </location>
</feature>
<evidence type="ECO:0000256" key="6">
    <source>
        <dbReference type="ARBA" id="ARBA00023136"/>
    </source>
</evidence>
<dbReference type="Gene3D" id="2.40.170.20">
    <property type="entry name" value="TonB-dependent receptor, beta-barrel domain"/>
    <property type="match status" value="1"/>
</dbReference>
<feature type="domain" description="TonB-dependent receptor-like beta-barrel" evidence="11">
    <location>
        <begin position="414"/>
        <end position="972"/>
    </location>
</feature>
<evidence type="ECO:0000256" key="5">
    <source>
        <dbReference type="ARBA" id="ARBA00023077"/>
    </source>
</evidence>
<evidence type="ECO:0000256" key="3">
    <source>
        <dbReference type="ARBA" id="ARBA00022452"/>
    </source>
</evidence>
<dbReference type="AlphaFoldDB" id="A0A4R6STN1"/>
<dbReference type="RefSeq" id="WP_243732555.1">
    <property type="nucleotide sequence ID" value="NZ_SNYC01000005.1"/>
</dbReference>
<dbReference type="InterPro" id="IPR036942">
    <property type="entry name" value="Beta-barrel_TonB_sf"/>
</dbReference>
<dbReference type="SUPFAM" id="SSF49464">
    <property type="entry name" value="Carboxypeptidase regulatory domain-like"/>
    <property type="match status" value="1"/>
</dbReference>
<dbReference type="EMBL" id="SNYC01000005">
    <property type="protein sequence ID" value="TDQ08815.1"/>
    <property type="molecule type" value="Genomic_DNA"/>
</dbReference>
<dbReference type="Pfam" id="PF07715">
    <property type="entry name" value="Plug"/>
    <property type="match status" value="1"/>
</dbReference>
<dbReference type="InterPro" id="IPR008969">
    <property type="entry name" value="CarboxyPept-like_regulatory"/>
</dbReference>
<comment type="caution">
    <text evidence="13">The sequence shown here is derived from an EMBL/GenBank/DDBJ whole genome shotgun (WGS) entry which is preliminary data.</text>
</comment>
<keyword evidence="14" id="KW-1185">Reference proteome</keyword>
<evidence type="ECO:0000256" key="1">
    <source>
        <dbReference type="ARBA" id="ARBA00004571"/>
    </source>
</evidence>
<evidence type="ECO:0000256" key="7">
    <source>
        <dbReference type="ARBA" id="ARBA00023237"/>
    </source>
</evidence>
<evidence type="ECO:0000256" key="9">
    <source>
        <dbReference type="RuleBase" id="RU003357"/>
    </source>
</evidence>
<accession>A0A4R6STN1</accession>
<dbReference type="InterPro" id="IPR023996">
    <property type="entry name" value="TonB-dep_OMP_SusC/RagA"/>
</dbReference>
<evidence type="ECO:0000259" key="11">
    <source>
        <dbReference type="Pfam" id="PF00593"/>
    </source>
</evidence>
<dbReference type="Pfam" id="PF00593">
    <property type="entry name" value="TonB_dep_Rec_b-barrel"/>
    <property type="match status" value="1"/>
</dbReference>
<name>A0A4R6STN1_9SPHI</name>
<keyword evidence="5 9" id="KW-0798">TonB box</keyword>
<keyword evidence="6 8" id="KW-0472">Membrane</keyword>
<keyword evidence="7 8" id="KW-0998">Cell outer membrane</keyword>
<comment type="subcellular location">
    <subcellularLocation>
        <location evidence="1 8">Cell outer membrane</location>
        <topology evidence="1 8">Multi-pass membrane protein</topology>
    </subcellularLocation>
</comment>
<dbReference type="SUPFAM" id="SSF56935">
    <property type="entry name" value="Porins"/>
    <property type="match status" value="1"/>
</dbReference>
<evidence type="ECO:0000256" key="8">
    <source>
        <dbReference type="PROSITE-ProRule" id="PRU01360"/>
    </source>
</evidence>
<feature type="signal peptide" evidence="10">
    <location>
        <begin position="1"/>
        <end position="22"/>
    </location>
</feature>
<comment type="similarity">
    <text evidence="8 9">Belongs to the TonB-dependent receptor family.</text>
</comment>
<keyword evidence="10" id="KW-0732">Signal</keyword>
<dbReference type="InterPro" id="IPR037066">
    <property type="entry name" value="Plug_dom_sf"/>
</dbReference>
<evidence type="ECO:0000256" key="4">
    <source>
        <dbReference type="ARBA" id="ARBA00022692"/>
    </source>
</evidence>
<gene>
    <name evidence="13" type="ORF">ATK78_3334</name>
</gene>
<organism evidence="13 14">
    <name type="scientific">Pedobacter metabolipauper</name>
    <dbReference type="NCBI Taxonomy" id="425513"/>
    <lineage>
        <taxon>Bacteria</taxon>
        <taxon>Pseudomonadati</taxon>
        <taxon>Bacteroidota</taxon>
        <taxon>Sphingobacteriia</taxon>
        <taxon>Sphingobacteriales</taxon>
        <taxon>Sphingobacteriaceae</taxon>
        <taxon>Pedobacter</taxon>
    </lineage>
</organism>
<protein>
    <submittedName>
        <fullName evidence="13">TonB-linked SusC/RagA family outer membrane protein</fullName>
    </submittedName>
</protein>
<keyword evidence="3 8" id="KW-1134">Transmembrane beta strand</keyword>
<dbReference type="Gene3D" id="2.170.130.10">
    <property type="entry name" value="TonB-dependent receptor, plug domain"/>
    <property type="match status" value="1"/>
</dbReference>
<reference evidence="13 14" key="1">
    <citation type="submission" date="2019-03" db="EMBL/GenBank/DDBJ databases">
        <title>Genomic Encyclopedia of Archaeal and Bacterial Type Strains, Phase II (KMG-II): from individual species to whole genera.</title>
        <authorList>
            <person name="Goeker M."/>
        </authorList>
    </citation>
    <scope>NUCLEOTIDE SEQUENCE [LARGE SCALE GENOMIC DNA]</scope>
    <source>
        <strain evidence="13 14">DSM 19035</strain>
    </source>
</reference>
<proteinExistence type="inferred from homology"/>
<sequence length="1015" mass="111492">MNTRVLLSTAILCCMLCFRSYAHSFTKTTSLNFNYLLQDSTVKQPATPAVQDSTKQKVITGIVVDEKSLPIPGVGIKTASNKTAVTDANGKFSIATTGPTELISFSYLGYNVQSRAAGSGNAPLSIRMVPSEGVELENVVVVGYGTLKSKEVTSAVAHLDSAQFRQSGARSPLDLIQGKVAGLQITRGSGSNPNSGPSIQLRGVVSVKGSASPLYVIDGIPGGNPDLLQQDDIASIDVLKDGSGAAIYGTSANAGVILITTKKGKPGPPQFNYSSYIRTESVYNRPDFLNADEYRQKIASGELVREDFGSSTDFFDDLINKNNFSQNHNLSLSGGTDKSSYRGSINYRDLEGIALENGRKEYSLRLNINQRGLNDKVNFQMNLATNFNNANLLGGGGWESEATKNPTLSNFNPDGSYRFDTQSTNEYARLFQETNYRKQQTSSADAKVDIDLAKGFTGTIFGSVQRNSYIDGSYRMLASEDSQENSDYPNGGYASKGTALFQDFAVEPTLQYTTTIAEKHNITALAGYSYRYHIEEGQAASNRGFLNDQFNEDNLNDGLALSEGKADMSSFKNDNTLIAFFGRLNYSFNNKYLAQFILRREASSRFGENHKWGNFPAVSLGWNISSEDFMKDVTFINYLKLRGGYGVTGNSGFSNNASRLTLGRGGKYIYPDGTYRETYGPDRNPNPDLRWESKRELNIGLDFTMFNSRLTGALDVFKRTTKDLLDTYTTPQPPYIRAEIYTNVGQISSKGIELALSYQALKGKEFTWSMDVTASTLSNKLDSYSNSQFTREFIEFGDIGGAGALGSAIVTYEGGALGEFWGKRFAGFDAEGKWLFYNRNGEAVSNAQINPSRNRNTTDLVPIGNGIPKYYASWTNSFSYKNFDLRIFLRGKFGYDILNTSAIAYGNKTWTGNLLKSAFTKYSAINDTYMYSDYYLESGSHLKIDEVTLGYSFKLKTQFVRNLRAYVSGQNLATISGYSGNDPDFIQDTGLGPGIDGRGPYPTTRSFVFGVNVGF</sequence>
<dbReference type="NCBIfam" id="TIGR04056">
    <property type="entry name" value="OMP_RagA_SusC"/>
    <property type="match status" value="1"/>
</dbReference>
<evidence type="ECO:0000256" key="2">
    <source>
        <dbReference type="ARBA" id="ARBA00022448"/>
    </source>
</evidence>
<dbReference type="InterPro" id="IPR000531">
    <property type="entry name" value="Beta-barrel_TonB"/>
</dbReference>
<evidence type="ECO:0000259" key="12">
    <source>
        <dbReference type="Pfam" id="PF07715"/>
    </source>
</evidence>
<dbReference type="Pfam" id="PF13715">
    <property type="entry name" value="CarbopepD_reg_2"/>
    <property type="match status" value="1"/>
</dbReference>
<keyword evidence="2 8" id="KW-0813">Transport</keyword>